<dbReference type="EMBL" id="JABBYL010000020">
    <property type="protein sequence ID" value="NMO09331.1"/>
    <property type="molecule type" value="Genomic_DNA"/>
</dbReference>
<dbReference type="KEGG" id="msub:BK009_08600"/>
<dbReference type="GeneID" id="35123208"/>
<dbReference type="PANTHER" id="PTHR36114">
    <property type="entry name" value="16.7 KDA PROTEIN IN WHIE LOCUS"/>
    <property type="match status" value="1"/>
</dbReference>
<dbReference type="RefSeq" id="WP_100907129.1">
    <property type="nucleotide sequence ID" value="NZ_CP017768.1"/>
</dbReference>
<dbReference type="PANTHER" id="PTHR36114:SF1">
    <property type="entry name" value="16.7 KDA PROTEIN IN WHIE LOCUS"/>
    <property type="match status" value="1"/>
</dbReference>
<dbReference type="Proteomes" id="UP000591058">
    <property type="component" value="Unassembled WGS sequence"/>
</dbReference>
<dbReference type="InterPro" id="IPR011051">
    <property type="entry name" value="RmlC_Cupin_sf"/>
</dbReference>
<dbReference type="CDD" id="cd02226">
    <property type="entry name" value="cupin_YdbB-like"/>
    <property type="match status" value="1"/>
</dbReference>
<keyword evidence="4" id="KW-1185">Reference proteome</keyword>
<evidence type="ECO:0000313" key="3">
    <source>
        <dbReference type="EMBL" id="NMO09331.1"/>
    </source>
</evidence>
<dbReference type="Pfam" id="PF07883">
    <property type="entry name" value="Cupin_2"/>
    <property type="match status" value="1"/>
</dbReference>
<protein>
    <submittedName>
        <fullName evidence="2 3">Cupin</fullName>
    </submittedName>
</protein>
<gene>
    <name evidence="2" type="ORF">BK009_08600</name>
    <name evidence="3" type="ORF">HG719_05715</name>
</gene>
<name>A0A2H4VRL3_9EURY</name>
<dbReference type="InterPro" id="IPR014710">
    <property type="entry name" value="RmlC-like_jellyroll"/>
</dbReference>
<dbReference type="AlphaFoldDB" id="A0A2H4VRL3"/>
<evidence type="ECO:0000259" key="1">
    <source>
        <dbReference type="Pfam" id="PF07883"/>
    </source>
</evidence>
<dbReference type="InterPro" id="IPR052044">
    <property type="entry name" value="PKS_Associated_Protein"/>
</dbReference>
<reference evidence="3 5" key="2">
    <citation type="submission" date="2020-04" db="EMBL/GenBank/DDBJ databases">
        <title>Draft genome of Methanobacterium subterraneum isolated from animal feces.</title>
        <authorList>
            <person name="Ouboter H.T."/>
            <person name="Berger S."/>
            <person name="Gungor E."/>
            <person name="Jetten M.S.M."/>
            <person name="Welte C.U."/>
        </authorList>
    </citation>
    <scope>NUCLEOTIDE SEQUENCE [LARGE SCALE GENOMIC DNA]</scope>
    <source>
        <strain evidence="3">HO_2020</strain>
    </source>
</reference>
<accession>A0A2H4VRL3</accession>
<dbReference type="InterPro" id="IPR013096">
    <property type="entry name" value="Cupin_2"/>
</dbReference>
<evidence type="ECO:0000313" key="5">
    <source>
        <dbReference type="Proteomes" id="UP000591058"/>
    </source>
</evidence>
<dbReference type="Proteomes" id="UP000232631">
    <property type="component" value="Chromosome"/>
</dbReference>
<proteinExistence type="predicted"/>
<sequence>MDVNVVNFKDKFSKIDELHSYKVIAQMNDYHFKIVKAKRDFIWHSHPETDEVFMVIHGNLQIDLKEKTLYLEEGEMVVIPRGVEHKPLCEEECHVMLIEPTGTVNTGNAGGDLTDDRVEWI</sequence>
<reference evidence="2 4" key="1">
    <citation type="submission" date="2016-10" db="EMBL/GenBank/DDBJ databases">
        <title>Comparative genomics between deep and shallow subseafloor isolates.</title>
        <authorList>
            <person name="Ishii S."/>
            <person name="Miller J.R."/>
            <person name="Sutton G."/>
            <person name="Suzuki S."/>
            <person name="Methe B."/>
            <person name="Inagaki F."/>
            <person name="Imachi H."/>
        </authorList>
    </citation>
    <scope>NUCLEOTIDE SEQUENCE [LARGE SCALE GENOMIC DNA]</scope>
    <source>
        <strain evidence="2 4">A8p</strain>
    </source>
</reference>
<dbReference type="Gene3D" id="2.60.120.10">
    <property type="entry name" value="Jelly Rolls"/>
    <property type="match status" value="1"/>
</dbReference>
<evidence type="ECO:0000313" key="4">
    <source>
        <dbReference type="Proteomes" id="UP000232631"/>
    </source>
</evidence>
<dbReference type="SUPFAM" id="SSF51182">
    <property type="entry name" value="RmlC-like cupins"/>
    <property type="match status" value="1"/>
</dbReference>
<organism evidence="2 4">
    <name type="scientific">Methanobacterium subterraneum</name>
    <dbReference type="NCBI Taxonomy" id="59277"/>
    <lineage>
        <taxon>Archaea</taxon>
        <taxon>Methanobacteriati</taxon>
        <taxon>Methanobacteriota</taxon>
        <taxon>Methanomada group</taxon>
        <taxon>Methanobacteria</taxon>
        <taxon>Methanobacteriales</taxon>
        <taxon>Methanobacteriaceae</taxon>
        <taxon>Methanobacterium</taxon>
    </lineage>
</organism>
<dbReference type="EMBL" id="CP017768">
    <property type="protein sequence ID" value="AUB60727.1"/>
    <property type="molecule type" value="Genomic_DNA"/>
</dbReference>
<evidence type="ECO:0000313" key="2">
    <source>
        <dbReference type="EMBL" id="AUB60727.1"/>
    </source>
</evidence>
<feature type="domain" description="Cupin type-2" evidence="1">
    <location>
        <begin position="38"/>
        <end position="96"/>
    </location>
</feature>